<dbReference type="STRING" id="58114.SAMN05216270_10717"/>
<reference evidence="4" key="1">
    <citation type="submission" date="2016-10" db="EMBL/GenBank/DDBJ databases">
        <authorList>
            <person name="Varghese N."/>
            <person name="Submissions S."/>
        </authorList>
    </citation>
    <scope>NUCLEOTIDE SEQUENCE [LARGE SCALE GENOMIC DNA]</scope>
    <source>
        <strain evidence="4">CGMCC 4.3516</strain>
    </source>
</reference>
<dbReference type="RefSeq" id="WP_091035004.1">
    <property type="nucleotide sequence ID" value="NZ_FNAD01000007.1"/>
</dbReference>
<evidence type="ECO:0000259" key="2">
    <source>
        <dbReference type="Pfam" id="PF03795"/>
    </source>
</evidence>
<dbReference type="EMBL" id="FNAD01000007">
    <property type="protein sequence ID" value="SDD74167.1"/>
    <property type="molecule type" value="Genomic_DNA"/>
</dbReference>
<dbReference type="Pfam" id="PF03795">
    <property type="entry name" value="YCII"/>
    <property type="match status" value="1"/>
</dbReference>
<evidence type="ECO:0000313" key="4">
    <source>
        <dbReference type="Proteomes" id="UP000198949"/>
    </source>
</evidence>
<dbReference type="Proteomes" id="UP000198949">
    <property type="component" value="Unassembled WGS sequence"/>
</dbReference>
<sequence>MAKYLLLKHYRGGPKPHPNAEAFMDQWTPEEIAAHIAFMGKVADDLSARGEYVDGQALAPDGEFVRYDGEGRPPVTDGPFAETKDLIAGWMIIDVDSKERAYEAAAYLSSAPGKDGKPLHEWLEVRPFLTEPPVVE</sequence>
<evidence type="ECO:0000313" key="3">
    <source>
        <dbReference type="EMBL" id="SDD74167.1"/>
    </source>
</evidence>
<dbReference type="PANTHER" id="PTHR35174">
    <property type="entry name" value="BLL7171 PROTEIN-RELATED"/>
    <property type="match status" value="1"/>
</dbReference>
<organism evidence="3 4">
    <name type="scientific">Glycomyces harbinensis</name>
    <dbReference type="NCBI Taxonomy" id="58114"/>
    <lineage>
        <taxon>Bacteria</taxon>
        <taxon>Bacillati</taxon>
        <taxon>Actinomycetota</taxon>
        <taxon>Actinomycetes</taxon>
        <taxon>Glycomycetales</taxon>
        <taxon>Glycomycetaceae</taxon>
        <taxon>Glycomyces</taxon>
    </lineage>
</organism>
<dbReference type="OrthoDB" id="668782at2"/>
<evidence type="ECO:0000256" key="1">
    <source>
        <dbReference type="ARBA" id="ARBA00007689"/>
    </source>
</evidence>
<feature type="domain" description="YCII-related" evidence="2">
    <location>
        <begin position="20"/>
        <end position="106"/>
    </location>
</feature>
<gene>
    <name evidence="3" type="ORF">SAMN05216270_10717</name>
</gene>
<dbReference type="Gene3D" id="3.30.70.1060">
    <property type="entry name" value="Dimeric alpha+beta barrel"/>
    <property type="match status" value="1"/>
</dbReference>
<proteinExistence type="inferred from homology"/>
<comment type="similarity">
    <text evidence="1">Belongs to the YciI family.</text>
</comment>
<keyword evidence="4" id="KW-1185">Reference proteome</keyword>
<protein>
    <submittedName>
        <fullName evidence="3">Uncharacterized conserved protein</fullName>
    </submittedName>
</protein>
<name>A0A1G6X9Z5_9ACTN</name>
<accession>A0A1G6X9Z5</accession>
<dbReference type="InterPro" id="IPR011008">
    <property type="entry name" value="Dimeric_a/b-barrel"/>
</dbReference>
<dbReference type="InterPro" id="IPR005545">
    <property type="entry name" value="YCII"/>
</dbReference>
<dbReference type="PANTHER" id="PTHR35174:SF3">
    <property type="entry name" value="BLL7171 PROTEIN"/>
    <property type="match status" value="1"/>
</dbReference>
<dbReference type="AlphaFoldDB" id="A0A1G6X9Z5"/>
<dbReference type="SUPFAM" id="SSF54909">
    <property type="entry name" value="Dimeric alpha+beta barrel"/>
    <property type="match status" value="1"/>
</dbReference>